<dbReference type="InterPro" id="IPR036884">
    <property type="entry name" value="2Fe-2S-bd_dom_sf"/>
</dbReference>
<feature type="region of interest" description="Disordered" evidence="6">
    <location>
        <begin position="169"/>
        <end position="193"/>
    </location>
</feature>
<evidence type="ECO:0000313" key="8">
    <source>
        <dbReference type="EMBL" id="MBB6436879.1"/>
    </source>
</evidence>
<evidence type="ECO:0000259" key="7">
    <source>
        <dbReference type="PROSITE" id="PS51085"/>
    </source>
</evidence>
<feature type="compositionally biased region" description="Low complexity" evidence="6">
    <location>
        <begin position="284"/>
        <end position="302"/>
    </location>
</feature>
<evidence type="ECO:0000256" key="2">
    <source>
        <dbReference type="ARBA" id="ARBA00022723"/>
    </source>
</evidence>
<dbReference type="SUPFAM" id="SSF54292">
    <property type="entry name" value="2Fe-2S ferredoxin-like"/>
    <property type="match status" value="1"/>
</dbReference>
<evidence type="ECO:0000256" key="5">
    <source>
        <dbReference type="ARBA" id="ARBA00023014"/>
    </source>
</evidence>
<keyword evidence="5" id="KW-0411">Iron-sulfur</keyword>
<dbReference type="Pfam" id="PF00111">
    <property type="entry name" value="Fer2"/>
    <property type="match status" value="1"/>
</dbReference>
<reference evidence="8 9" key="1">
    <citation type="submission" date="2020-08" db="EMBL/GenBank/DDBJ databases">
        <title>Genomic Encyclopedia of Type Strains, Phase IV (KMG-IV): sequencing the most valuable type-strain genomes for metagenomic binning, comparative biology and taxonomic classification.</title>
        <authorList>
            <person name="Goeker M."/>
        </authorList>
    </citation>
    <scope>NUCLEOTIDE SEQUENCE [LARGE SCALE GENOMIC DNA]</scope>
    <source>
        <strain evidence="8 9">DSM 40141</strain>
    </source>
</reference>
<feature type="domain" description="2Fe-2S ferredoxin-type" evidence="7">
    <location>
        <begin position="742"/>
        <end position="819"/>
    </location>
</feature>
<feature type="compositionally biased region" description="Low complexity" evidence="6">
    <location>
        <begin position="474"/>
        <end position="487"/>
    </location>
</feature>
<dbReference type="CDD" id="cd00207">
    <property type="entry name" value="fer2"/>
    <property type="match status" value="1"/>
</dbReference>
<name>A0A7X0HIB9_9ACTN</name>
<dbReference type="Gene3D" id="1.10.150.120">
    <property type="entry name" value="[2Fe-2S]-binding domain"/>
    <property type="match status" value="1"/>
</dbReference>
<feature type="compositionally biased region" description="Low complexity" evidence="6">
    <location>
        <begin position="1"/>
        <end position="12"/>
    </location>
</feature>
<keyword evidence="1" id="KW-0001">2Fe-2S</keyword>
<gene>
    <name evidence="8" type="ORF">HNQ79_003354</name>
</gene>
<dbReference type="Gene3D" id="3.10.20.30">
    <property type="match status" value="1"/>
</dbReference>
<proteinExistence type="predicted"/>
<feature type="compositionally biased region" description="Polar residues" evidence="6">
    <location>
        <begin position="557"/>
        <end position="569"/>
    </location>
</feature>
<feature type="compositionally biased region" description="Basic and acidic residues" evidence="6">
    <location>
        <begin position="678"/>
        <end position="694"/>
    </location>
</feature>
<dbReference type="InterPro" id="IPR051452">
    <property type="entry name" value="Diverse_Oxidoreductases"/>
</dbReference>
<evidence type="ECO:0000256" key="6">
    <source>
        <dbReference type="SAM" id="MobiDB-lite"/>
    </source>
</evidence>
<feature type="compositionally biased region" description="Acidic residues" evidence="6">
    <location>
        <begin position="313"/>
        <end position="322"/>
    </location>
</feature>
<feature type="compositionally biased region" description="Low complexity" evidence="6">
    <location>
        <begin position="587"/>
        <end position="605"/>
    </location>
</feature>
<dbReference type="InterPro" id="IPR002888">
    <property type="entry name" value="2Fe-2S-bd"/>
</dbReference>
<dbReference type="GO" id="GO:0016491">
    <property type="term" value="F:oxidoreductase activity"/>
    <property type="evidence" value="ECO:0007669"/>
    <property type="project" value="UniProtKB-KW"/>
</dbReference>
<dbReference type="SUPFAM" id="SSF47741">
    <property type="entry name" value="CO dehydrogenase ISP C-domain like"/>
    <property type="match status" value="1"/>
</dbReference>
<keyword evidence="9" id="KW-1185">Reference proteome</keyword>
<keyword evidence="2" id="KW-0479">Metal-binding</keyword>
<organism evidence="8 9">
    <name type="scientific">Streptomyces candidus</name>
    <dbReference type="NCBI Taxonomy" id="67283"/>
    <lineage>
        <taxon>Bacteria</taxon>
        <taxon>Bacillati</taxon>
        <taxon>Actinomycetota</taxon>
        <taxon>Actinomycetes</taxon>
        <taxon>Kitasatosporales</taxon>
        <taxon>Streptomycetaceae</taxon>
        <taxon>Streptomyces</taxon>
    </lineage>
</organism>
<dbReference type="PANTHER" id="PTHR44379">
    <property type="entry name" value="OXIDOREDUCTASE WITH IRON-SULFUR SUBUNIT"/>
    <property type="match status" value="1"/>
</dbReference>
<dbReference type="InterPro" id="IPR036010">
    <property type="entry name" value="2Fe-2S_ferredoxin-like_sf"/>
</dbReference>
<feature type="compositionally biased region" description="Polar residues" evidence="6">
    <location>
        <begin position="365"/>
        <end position="376"/>
    </location>
</feature>
<evidence type="ECO:0000256" key="3">
    <source>
        <dbReference type="ARBA" id="ARBA00023002"/>
    </source>
</evidence>
<comment type="caution">
    <text evidence="8">The sequence shown here is derived from an EMBL/GenBank/DDBJ whole genome shotgun (WGS) entry which is preliminary data.</text>
</comment>
<protein>
    <submittedName>
        <fullName evidence="8">Aerobic-type carbon monoxide dehydrogenase small subunit (CoxS/CutS family)</fullName>
    </submittedName>
</protein>
<keyword evidence="4" id="KW-0408">Iron</keyword>
<feature type="region of interest" description="Disordered" evidence="6">
    <location>
        <begin position="1"/>
        <end position="156"/>
    </location>
</feature>
<dbReference type="EMBL" id="JACHEM010000008">
    <property type="protein sequence ID" value="MBB6436879.1"/>
    <property type="molecule type" value="Genomic_DNA"/>
</dbReference>
<feature type="compositionally biased region" description="Low complexity" evidence="6">
    <location>
        <begin position="541"/>
        <end position="555"/>
    </location>
</feature>
<feature type="compositionally biased region" description="Basic and acidic residues" evidence="6">
    <location>
        <begin position="641"/>
        <end position="651"/>
    </location>
</feature>
<accession>A0A7X0HIB9</accession>
<feature type="region of interest" description="Disordered" evidence="6">
    <location>
        <begin position="284"/>
        <end position="303"/>
    </location>
</feature>
<dbReference type="InterPro" id="IPR006058">
    <property type="entry name" value="2Fe2S_fd_BS"/>
</dbReference>
<dbReference type="GO" id="GO:0051537">
    <property type="term" value="F:2 iron, 2 sulfur cluster binding"/>
    <property type="evidence" value="ECO:0007669"/>
    <property type="project" value="UniProtKB-KW"/>
</dbReference>
<dbReference type="Proteomes" id="UP000540423">
    <property type="component" value="Unassembled WGS sequence"/>
</dbReference>
<dbReference type="RefSeq" id="WP_185031742.1">
    <property type="nucleotide sequence ID" value="NZ_BNBN01000001.1"/>
</dbReference>
<evidence type="ECO:0000313" key="9">
    <source>
        <dbReference type="Proteomes" id="UP000540423"/>
    </source>
</evidence>
<feature type="region of interest" description="Disordered" evidence="6">
    <location>
        <begin position="898"/>
        <end position="937"/>
    </location>
</feature>
<dbReference type="InterPro" id="IPR001041">
    <property type="entry name" value="2Fe-2S_ferredoxin-type"/>
</dbReference>
<evidence type="ECO:0000256" key="1">
    <source>
        <dbReference type="ARBA" id="ARBA00022714"/>
    </source>
</evidence>
<dbReference type="AlphaFoldDB" id="A0A7X0HIB9"/>
<feature type="region of interest" description="Disordered" evidence="6">
    <location>
        <begin position="312"/>
        <end position="694"/>
    </location>
</feature>
<dbReference type="InterPro" id="IPR012675">
    <property type="entry name" value="Beta-grasp_dom_sf"/>
</dbReference>
<evidence type="ECO:0000256" key="4">
    <source>
        <dbReference type="ARBA" id="ARBA00023004"/>
    </source>
</evidence>
<dbReference type="PANTHER" id="PTHR44379:SF8">
    <property type="entry name" value="XANTHINE DEHYDROGENASE IRON-SULFUR-BINDING SUBUNIT XDHC-RELATED"/>
    <property type="match status" value="1"/>
</dbReference>
<dbReference type="GO" id="GO:0046872">
    <property type="term" value="F:metal ion binding"/>
    <property type="evidence" value="ECO:0007669"/>
    <property type="project" value="UniProtKB-KW"/>
</dbReference>
<sequence>MTDPTMDNTDNTGGPDNTVDSDGAVGSGNAVGSNDTVGPDSDSGPGGAVGPEGVRRPDQGGPAGPSEPADYSGASGHSGHFGHSDQTGHPDPFGHSGQSGHPDHHGQTGHLEGTVFGAPASHHTSSHGPGPAHPSAYGPASGLGPSGWRPTPQSGEYDADATAFVQLPEGLDLSGTGDPLAAPGHDYVPPHITAPLETGTWNVHLHTAPQPYQPLPYQPQPHEGPQHGSQQHDFPRHGPQPTAQQPHEQHQPYEPQQSSSGWPVAGHDAGTTSQWNFTDAFGAAPSASDAATTSSQDSAHAHQLTGQWTIPAAEDESPDDSGEFPVATAAPWHAPGTPTTLPGGASAPWALPPEQPTAPTEAPGASSNDAPSSDAVTTGAAPMDTDSTDGAESQRPQPGPSEDGGAHPSPVAEVGVEPPAHDGSPRQGGAALASGDGSHPGGAENGIPRQGGPAFAEGDGSYQDPAGAPGPGTDSAPEPNPAAAAAVDADEDVSAPPAPETDGDRDEAPGIPAARDDEAPTAAAPPTGFRPEAPRVGGLHPEAPQAADGGPDGAPTTEASVSGTPTAGNPSPGAPADGVRPVGNPSDEAGTAGPADGAAAAPPAEVRADVRADVPEPSTGQAAATGPLVGGTHGADGGDDADTHPDPDPHTASHPGPGTDRVPDTDAAPGTGPGQELDPAHELEPEHGADQGHGLHPEAVVVAGAGAGGVAAAGAVADIEPSYAAPHEPPPYRDEPSEHPHASYVLRVNGADRPVTEAWIGESLLYVLRERLGLAGAKDGCSQGECGACAVQVDGRLVASCLVPAATTAGSEVRTVEGLATDGEPSDVQRALAGCGAVQCGFCIPGMAMTVHDLLEGNHAPSELETRQALCGNLCRCSGYHGVLAAVREVVAEREAAADATTAHHVPHDEARIPHQAPPGAGGAQHTPHHPHDGGMA</sequence>
<feature type="region of interest" description="Disordered" evidence="6">
    <location>
        <begin position="206"/>
        <end position="275"/>
    </location>
</feature>
<dbReference type="PROSITE" id="PS00197">
    <property type="entry name" value="2FE2S_FER_1"/>
    <property type="match status" value="1"/>
</dbReference>
<dbReference type="Pfam" id="PF01799">
    <property type="entry name" value="Fer2_2"/>
    <property type="match status" value="1"/>
</dbReference>
<keyword evidence="3" id="KW-0560">Oxidoreductase</keyword>
<dbReference type="PROSITE" id="PS51085">
    <property type="entry name" value="2FE2S_FER_2"/>
    <property type="match status" value="1"/>
</dbReference>